<dbReference type="AlphaFoldDB" id="A0A7R8CFG7"/>
<evidence type="ECO:0000256" key="1">
    <source>
        <dbReference type="SAM" id="MobiDB-lite"/>
    </source>
</evidence>
<gene>
    <name evidence="3" type="ORF">LSAA_3067</name>
</gene>
<dbReference type="Proteomes" id="UP000675881">
    <property type="component" value="Chromosome 11"/>
</dbReference>
<keyword evidence="2" id="KW-0732">Signal</keyword>
<proteinExistence type="predicted"/>
<name>A0A7R8CFG7_LEPSM</name>
<feature type="signal peptide" evidence="2">
    <location>
        <begin position="1"/>
        <end position="18"/>
    </location>
</feature>
<protein>
    <submittedName>
        <fullName evidence="3">(salmon louse) hypothetical protein</fullName>
    </submittedName>
</protein>
<dbReference type="EMBL" id="HG994590">
    <property type="protein sequence ID" value="CAF2806401.1"/>
    <property type="molecule type" value="Genomic_DNA"/>
</dbReference>
<evidence type="ECO:0000313" key="3">
    <source>
        <dbReference type="EMBL" id="CAF2806401.1"/>
    </source>
</evidence>
<organism evidence="3 4">
    <name type="scientific">Lepeophtheirus salmonis</name>
    <name type="common">Salmon louse</name>
    <name type="synonym">Caligus salmonis</name>
    <dbReference type="NCBI Taxonomy" id="72036"/>
    <lineage>
        <taxon>Eukaryota</taxon>
        <taxon>Metazoa</taxon>
        <taxon>Ecdysozoa</taxon>
        <taxon>Arthropoda</taxon>
        <taxon>Crustacea</taxon>
        <taxon>Multicrustacea</taxon>
        <taxon>Hexanauplia</taxon>
        <taxon>Copepoda</taxon>
        <taxon>Siphonostomatoida</taxon>
        <taxon>Caligidae</taxon>
        <taxon>Lepeophtheirus</taxon>
    </lineage>
</organism>
<reference evidence="3" key="1">
    <citation type="submission" date="2021-02" db="EMBL/GenBank/DDBJ databases">
        <authorList>
            <person name="Bekaert M."/>
        </authorList>
    </citation>
    <scope>NUCLEOTIDE SEQUENCE</scope>
    <source>
        <strain evidence="3">IoA-00</strain>
    </source>
</reference>
<evidence type="ECO:0000256" key="2">
    <source>
        <dbReference type="SAM" id="SignalP"/>
    </source>
</evidence>
<feature type="region of interest" description="Disordered" evidence="1">
    <location>
        <begin position="237"/>
        <end position="258"/>
    </location>
</feature>
<sequence>MNVLRILQILAIAPAFLASNDLYTFNEDVGNRLKEYLKELSSPKPIKCEVKIPKTRNEWIPSTPWFRSRRCIKDEKWTGYQFTGKYDTLDRFHGPGKFKLGSDGITPDKNFHSTCVEFPTKFDSGAYIESIVGTFVNGTLQGNAKITFNGKTGFVISSFHEGVPHGLKRSFSHSKELIGAEIVSMNSPVGYYWKKYSGWHFLPFGLYSYERNCPSNGCLSKSNFLYDPYSPKGLTFKDDTQDSLPSEKELSPESEAPAPSRLIRFRKSVLDNEALWTIKLRNTLKPVDKDAKNTFFN</sequence>
<feature type="chain" id="PRO_5043747580" evidence="2">
    <location>
        <begin position="19"/>
        <end position="297"/>
    </location>
</feature>
<evidence type="ECO:0000313" key="4">
    <source>
        <dbReference type="Proteomes" id="UP000675881"/>
    </source>
</evidence>
<keyword evidence="4" id="KW-1185">Reference proteome</keyword>
<feature type="compositionally biased region" description="Basic and acidic residues" evidence="1">
    <location>
        <begin position="237"/>
        <end position="251"/>
    </location>
</feature>
<accession>A0A7R8CFG7</accession>